<feature type="chain" id="PRO_5040979451" evidence="2">
    <location>
        <begin position="21"/>
        <end position="297"/>
    </location>
</feature>
<dbReference type="InterPro" id="IPR011990">
    <property type="entry name" value="TPR-like_helical_dom_sf"/>
</dbReference>
<dbReference type="RefSeq" id="WP_279297013.1">
    <property type="nucleotide sequence ID" value="NZ_JAOTIF010000006.1"/>
</dbReference>
<dbReference type="SMART" id="SM00028">
    <property type="entry name" value="TPR"/>
    <property type="match status" value="2"/>
</dbReference>
<sequence>MLKTITITTAFVLTSFLAFSQNYEKQFNDLSAKNDTGRQAKVLAAWATASPKDPELFIAYFNYYVSKSMTEVVSLDRTKKDEHSFVLTDTGTGKPVAFLNSSVKYNSELLQKGFDYINQGISLHTSRLDMRFGKIYMLGKAENYPEFTKEIVSTIDYGNKINNAWTWKEGKPLENPEQIFLGSLQDYVTTIYNTGDDNLLPLMRQISEAVIKYYPDHVESLSNIALTYLIAGDYDKTLPYLLKAEEIAPKDIIVLNNIAETYKRKGDKTNAKAYYEKVIKYGGKEEAQDARQKIKGL</sequence>
<reference evidence="3" key="1">
    <citation type="submission" date="2022-09" db="EMBL/GenBank/DDBJ databases">
        <authorList>
            <person name="Yuan C."/>
            <person name="Ke Z."/>
        </authorList>
    </citation>
    <scope>NUCLEOTIDE SEQUENCE</scope>
    <source>
        <strain evidence="3">LB-8</strain>
    </source>
</reference>
<evidence type="ECO:0000313" key="4">
    <source>
        <dbReference type="Proteomes" id="UP001155483"/>
    </source>
</evidence>
<accession>A0A9X2XVV0</accession>
<reference evidence="3" key="2">
    <citation type="submission" date="2023-04" db="EMBL/GenBank/DDBJ databases">
        <title>Paracnuella aquatica gen. nov., sp. nov., a member of the family Chitinophagaceae isolated from a hot spring.</title>
        <authorList>
            <person name="Wang C."/>
        </authorList>
    </citation>
    <scope>NUCLEOTIDE SEQUENCE</scope>
    <source>
        <strain evidence="3">LB-8</strain>
    </source>
</reference>
<evidence type="ECO:0000256" key="1">
    <source>
        <dbReference type="PROSITE-ProRule" id="PRU00339"/>
    </source>
</evidence>
<proteinExistence type="predicted"/>
<name>A0A9X2XVV0_9BACT</name>
<dbReference type="AlphaFoldDB" id="A0A9X2XVV0"/>
<dbReference type="EMBL" id="JAOTIF010000006">
    <property type="protein sequence ID" value="MCU7549571.1"/>
    <property type="molecule type" value="Genomic_DNA"/>
</dbReference>
<dbReference type="SUPFAM" id="SSF48452">
    <property type="entry name" value="TPR-like"/>
    <property type="match status" value="1"/>
</dbReference>
<organism evidence="3 4">
    <name type="scientific">Paraflavisolibacter caeni</name>
    <dbReference type="NCBI Taxonomy" id="2982496"/>
    <lineage>
        <taxon>Bacteria</taxon>
        <taxon>Pseudomonadati</taxon>
        <taxon>Bacteroidota</taxon>
        <taxon>Chitinophagia</taxon>
        <taxon>Chitinophagales</taxon>
        <taxon>Chitinophagaceae</taxon>
        <taxon>Paraflavisolibacter</taxon>
    </lineage>
</organism>
<dbReference type="PROSITE" id="PS50005">
    <property type="entry name" value="TPR"/>
    <property type="match status" value="1"/>
</dbReference>
<comment type="caution">
    <text evidence="3">The sequence shown here is derived from an EMBL/GenBank/DDBJ whole genome shotgun (WGS) entry which is preliminary data.</text>
</comment>
<evidence type="ECO:0000313" key="3">
    <source>
        <dbReference type="EMBL" id="MCU7549571.1"/>
    </source>
</evidence>
<protein>
    <submittedName>
        <fullName evidence="3">Tetratricopeptide repeat protein</fullName>
    </submittedName>
</protein>
<dbReference type="Gene3D" id="1.25.40.10">
    <property type="entry name" value="Tetratricopeptide repeat domain"/>
    <property type="match status" value="1"/>
</dbReference>
<gene>
    <name evidence="3" type="ORF">OCK74_10625</name>
</gene>
<feature type="repeat" description="TPR" evidence="1">
    <location>
        <begin position="218"/>
        <end position="251"/>
    </location>
</feature>
<keyword evidence="2" id="KW-0732">Signal</keyword>
<dbReference type="Proteomes" id="UP001155483">
    <property type="component" value="Unassembled WGS sequence"/>
</dbReference>
<feature type="signal peptide" evidence="2">
    <location>
        <begin position="1"/>
        <end position="20"/>
    </location>
</feature>
<keyword evidence="4" id="KW-1185">Reference proteome</keyword>
<dbReference type="Pfam" id="PF13181">
    <property type="entry name" value="TPR_8"/>
    <property type="match status" value="2"/>
</dbReference>
<evidence type="ECO:0000256" key="2">
    <source>
        <dbReference type="SAM" id="SignalP"/>
    </source>
</evidence>
<keyword evidence="1" id="KW-0802">TPR repeat</keyword>
<dbReference type="InterPro" id="IPR019734">
    <property type="entry name" value="TPR_rpt"/>
</dbReference>